<dbReference type="EMBL" id="QSCO01000019">
    <property type="protein sequence ID" value="RGY05164.1"/>
    <property type="molecule type" value="Genomic_DNA"/>
</dbReference>
<evidence type="ECO:0000313" key="1">
    <source>
        <dbReference type="EMBL" id="MCG4960432.1"/>
    </source>
</evidence>
<sequence length="111" mass="13045">MLEMDDILNDFVRAWQTFDADLIIKHLDEKFVYDSQWVFASLDCQGYKEYIQGKFQTLKRNRITIEAEIVEDSYMGGKMMKLIQDGEAPVYYRIKLNNDNSKVIKGDLCAF</sequence>
<dbReference type="AlphaFoldDB" id="A0A413I9R2"/>
<evidence type="ECO:0000313" key="3">
    <source>
        <dbReference type="Proteomes" id="UP000284434"/>
    </source>
</evidence>
<name>A0A413I9R2_9BACT</name>
<accession>A0A413I9R2</accession>
<reference evidence="2 3" key="1">
    <citation type="submission" date="2018-08" db="EMBL/GenBank/DDBJ databases">
        <title>A genome reference for cultivated species of the human gut microbiota.</title>
        <authorList>
            <person name="Zou Y."/>
            <person name="Xue W."/>
            <person name="Luo G."/>
        </authorList>
    </citation>
    <scope>NUCLEOTIDE SEQUENCE [LARGE SCALE GENOMIC DNA]</scope>
    <source>
        <strain evidence="2 3">OF03-11</strain>
    </source>
</reference>
<dbReference type="InterPro" id="IPR032710">
    <property type="entry name" value="NTF2-like_dom_sf"/>
</dbReference>
<evidence type="ECO:0008006" key="4">
    <source>
        <dbReference type="Google" id="ProtNLM"/>
    </source>
</evidence>
<dbReference type="SUPFAM" id="SSF54427">
    <property type="entry name" value="NTF2-like"/>
    <property type="match status" value="1"/>
</dbReference>
<dbReference type="Proteomes" id="UP001199750">
    <property type="component" value="Unassembled WGS sequence"/>
</dbReference>
<protein>
    <recommendedName>
        <fullName evidence="4">Nuclear transport factor 2 family protein</fullName>
    </recommendedName>
</protein>
<dbReference type="RefSeq" id="WP_046405389.1">
    <property type="nucleotide sequence ID" value="NZ_JABWDG010000013.1"/>
</dbReference>
<dbReference type="EMBL" id="JAKNDN010000020">
    <property type="protein sequence ID" value="MCG4960432.1"/>
    <property type="molecule type" value="Genomic_DNA"/>
</dbReference>
<evidence type="ECO:0000313" key="2">
    <source>
        <dbReference type="EMBL" id="RGY05164.1"/>
    </source>
</evidence>
<comment type="caution">
    <text evidence="2">The sequence shown here is derived from an EMBL/GenBank/DDBJ whole genome shotgun (WGS) entry which is preliminary data.</text>
</comment>
<organism evidence="2 3">
    <name type="scientific">Odoribacter splanchnicus</name>
    <dbReference type="NCBI Taxonomy" id="28118"/>
    <lineage>
        <taxon>Bacteria</taxon>
        <taxon>Pseudomonadati</taxon>
        <taxon>Bacteroidota</taxon>
        <taxon>Bacteroidia</taxon>
        <taxon>Bacteroidales</taxon>
        <taxon>Odoribacteraceae</taxon>
        <taxon>Odoribacter</taxon>
    </lineage>
</organism>
<proteinExistence type="predicted"/>
<reference evidence="1" key="2">
    <citation type="submission" date="2022-01" db="EMBL/GenBank/DDBJ databases">
        <title>Collection of gut derived symbiotic bacterial strains cultured from healthy donors.</title>
        <authorList>
            <person name="Lin H."/>
            <person name="Kohout C."/>
            <person name="Waligurski E."/>
            <person name="Pamer E.G."/>
        </authorList>
    </citation>
    <scope>NUCLEOTIDE SEQUENCE</scope>
    <source>
        <strain evidence="1">DFI.1.149</strain>
    </source>
</reference>
<dbReference type="Proteomes" id="UP000284434">
    <property type="component" value="Unassembled WGS sequence"/>
</dbReference>
<gene>
    <name evidence="2" type="ORF">DXA53_13175</name>
    <name evidence="1" type="ORF">L0P03_11325</name>
</gene>